<organism evidence="1 2">
    <name type="scientific">Rubroshorea leprosula</name>
    <dbReference type="NCBI Taxonomy" id="152421"/>
    <lineage>
        <taxon>Eukaryota</taxon>
        <taxon>Viridiplantae</taxon>
        <taxon>Streptophyta</taxon>
        <taxon>Embryophyta</taxon>
        <taxon>Tracheophyta</taxon>
        <taxon>Spermatophyta</taxon>
        <taxon>Magnoliopsida</taxon>
        <taxon>eudicotyledons</taxon>
        <taxon>Gunneridae</taxon>
        <taxon>Pentapetalae</taxon>
        <taxon>rosids</taxon>
        <taxon>malvids</taxon>
        <taxon>Malvales</taxon>
        <taxon>Dipterocarpaceae</taxon>
        <taxon>Rubroshorea</taxon>
    </lineage>
</organism>
<evidence type="ECO:0000313" key="2">
    <source>
        <dbReference type="Proteomes" id="UP001054252"/>
    </source>
</evidence>
<proteinExistence type="predicted"/>
<name>A0AAV5HWZ6_9ROSI</name>
<gene>
    <name evidence="1" type="ORF">SLEP1_g4601</name>
</gene>
<dbReference type="EMBL" id="BPVZ01000004">
    <property type="protein sequence ID" value="GKU90631.1"/>
    <property type="molecule type" value="Genomic_DNA"/>
</dbReference>
<keyword evidence="2" id="KW-1185">Reference proteome</keyword>
<comment type="caution">
    <text evidence="1">The sequence shown here is derived from an EMBL/GenBank/DDBJ whole genome shotgun (WGS) entry which is preliminary data.</text>
</comment>
<dbReference type="Proteomes" id="UP001054252">
    <property type="component" value="Unassembled WGS sequence"/>
</dbReference>
<evidence type="ECO:0000313" key="1">
    <source>
        <dbReference type="EMBL" id="GKU90631.1"/>
    </source>
</evidence>
<reference evidence="1 2" key="1">
    <citation type="journal article" date="2021" name="Commun. Biol.">
        <title>The genome of Shorea leprosula (Dipterocarpaceae) highlights the ecological relevance of drought in aseasonal tropical rainforests.</title>
        <authorList>
            <person name="Ng K.K.S."/>
            <person name="Kobayashi M.J."/>
            <person name="Fawcett J.A."/>
            <person name="Hatakeyama M."/>
            <person name="Paape T."/>
            <person name="Ng C.H."/>
            <person name="Ang C.C."/>
            <person name="Tnah L.H."/>
            <person name="Lee C.T."/>
            <person name="Nishiyama T."/>
            <person name="Sese J."/>
            <person name="O'Brien M.J."/>
            <person name="Copetti D."/>
            <person name="Mohd Noor M.I."/>
            <person name="Ong R.C."/>
            <person name="Putra M."/>
            <person name="Sireger I.Z."/>
            <person name="Indrioko S."/>
            <person name="Kosugi Y."/>
            <person name="Izuno A."/>
            <person name="Isagi Y."/>
            <person name="Lee S.L."/>
            <person name="Shimizu K.K."/>
        </authorList>
    </citation>
    <scope>NUCLEOTIDE SEQUENCE [LARGE SCALE GENOMIC DNA]</scope>
    <source>
        <strain evidence="1">214</strain>
    </source>
</reference>
<protein>
    <submittedName>
        <fullName evidence="1">Uncharacterized protein</fullName>
    </submittedName>
</protein>
<sequence length="112" mass="12843">MTPSRNHGIGEDEPFTVVCRYESICISLPKHLNNKAAIQQQNFLELLSAVDIDGSQTPIAFTSFALHLGYYNFQLFNLIIWTWETANKVFKKVRFVLLSLHQVWFAKVPGTQ</sequence>
<dbReference type="AlphaFoldDB" id="A0AAV5HWZ6"/>
<accession>A0AAV5HWZ6</accession>